<feature type="region of interest" description="Disordered" evidence="1">
    <location>
        <begin position="109"/>
        <end position="464"/>
    </location>
</feature>
<dbReference type="Proteomes" id="UP000504603">
    <property type="component" value="Unplaced"/>
</dbReference>
<accession>A0A6J1D382</accession>
<evidence type="ECO:0000313" key="3">
    <source>
        <dbReference type="RefSeq" id="XP_022147747.1"/>
    </source>
</evidence>
<gene>
    <name evidence="3" type="primary">LOC111016609</name>
</gene>
<keyword evidence="2" id="KW-1185">Reference proteome</keyword>
<dbReference type="KEGG" id="mcha:111016609"/>
<feature type="compositionally biased region" description="Low complexity" evidence="1">
    <location>
        <begin position="443"/>
        <end position="462"/>
    </location>
</feature>
<evidence type="ECO:0000313" key="2">
    <source>
        <dbReference type="Proteomes" id="UP000504603"/>
    </source>
</evidence>
<organism evidence="2 3">
    <name type="scientific">Momordica charantia</name>
    <name type="common">Bitter gourd</name>
    <name type="synonym">Balsam pear</name>
    <dbReference type="NCBI Taxonomy" id="3673"/>
    <lineage>
        <taxon>Eukaryota</taxon>
        <taxon>Viridiplantae</taxon>
        <taxon>Streptophyta</taxon>
        <taxon>Embryophyta</taxon>
        <taxon>Tracheophyta</taxon>
        <taxon>Spermatophyta</taxon>
        <taxon>Magnoliopsida</taxon>
        <taxon>eudicotyledons</taxon>
        <taxon>Gunneridae</taxon>
        <taxon>Pentapetalae</taxon>
        <taxon>rosids</taxon>
        <taxon>fabids</taxon>
        <taxon>Cucurbitales</taxon>
        <taxon>Cucurbitaceae</taxon>
        <taxon>Momordiceae</taxon>
        <taxon>Momordica</taxon>
    </lineage>
</organism>
<dbReference type="AlphaFoldDB" id="A0A6J1D382"/>
<evidence type="ECO:0000256" key="1">
    <source>
        <dbReference type="SAM" id="MobiDB-lite"/>
    </source>
</evidence>
<dbReference type="Pfam" id="PF06830">
    <property type="entry name" value="Root_cap"/>
    <property type="match status" value="1"/>
</dbReference>
<dbReference type="GeneID" id="111016609"/>
<dbReference type="PRINTS" id="PR01217">
    <property type="entry name" value="PRICHEXTENSN"/>
</dbReference>
<dbReference type="PANTHER" id="PTHR31656">
    <property type="entry name" value="ROOT CAP DOMAIN-CONTAINING PROTEIN"/>
    <property type="match status" value="1"/>
</dbReference>
<name>A0A6J1D382_MOMCH</name>
<feature type="compositionally biased region" description="Pro residues" evidence="1">
    <location>
        <begin position="421"/>
        <end position="442"/>
    </location>
</feature>
<sequence>MEFWVWYGHLKLCEEEVLPPLCLEGFASSFPMACSAFQLLVPLAVVVAMAVMVEATPPGIANNPSHATCKIKKYKHCYNLVHVCPKFCPDQCTVECASCKPICGGDANTPPEDDPTPATPSPPSPPSETYYSPPPPSTPPVNPNPPTTPPANPNPPSTPPASPYPPAEPNPPATPPANPNSPPTPPVNPNPPTNPTPSMPPASPNPPSTPPANPSPPSTPPANPNPPSTPPANPNPPATPPVKPYPPPSMPPASPNPPSTPPASPNPPSTPPTSPNPPSTPPTSPNPPSTPPTSPNPPSTPPASPNPHPTPPTNPYPPAEPNPPATPSVNPNPPSTPPTSPNPPSTPPVNPNPPSTPPTNPSPPEIPPVKPYPPPSTPPASPNPPSTPPTSPNPSPSTPNSPSLSPPPQTPSETPSSPSTNTPPQPQPSPPPSQPASPPRSAPPGNAGEPTASSPPSSSAGAAKKKVRCKNVNYPQCYNMVHTCPSACPAGCEVDCVTCKPVCHCDRPGAVCQDPRFIGGDGITFYFHGKKDRDFCLVSDSNLHINAHLIGKRNPNLKRDFTWVQSLGILIDGHQIFIGAQKTAAWDDSVDRLAVAVNGQPVALPESGGSQWQYPDENPTISVVRLAPANQVMVEAKGIFRITAKVVPITEQDSRIHNYGITKEDSFAHLDLGFKFFSLSDEVSGVLGQTYGPEYVSRVNLKAAMPVMGREKEFETSSLFAADCAVARFGASGGSGYEAAAA</sequence>
<protein>
    <submittedName>
        <fullName evidence="3">Formin-like protein 20</fullName>
    </submittedName>
</protein>
<dbReference type="InterPro" id="IPR009646">
    <property type="entry name" value="Root_cap"/>
</dbReference>
<dbReference type="RefSeq" id="XP_022147747.1">
    <property type="nucleotide sequence ID" value="XM_022292055.1"/>
</dbReference>
<reference evidence="3" key="1">
    <citation type="submission" date="2025-08" db="UniProtKB">
        <authorList>
            <consortium name="RefSeq"/>
        </authorList>
    </citation>
    <scope>IDENTIFICATION</scope>
    <source>
        <strain evidence="3">OHB3-1</strain>
    </source>
</reference>
<proteinExistence type="predicted"/>
<feature type="compositionally biased region" description="Low complexity" evidence="1">
    <location>
        <begin position="411"/>
        <end position="420"/>
    </location>
</feature>
<dbReference type="OrthoDB" id="2012132at2759"/>
<feature type="compositionally biased region" description="Pro residues" evidence="1">
    <location>
        <begin position="117"/>
        <end position="410"/>
    </location>
</feature>